<proteinExistence type="predicted"/>
<protein>
    <submittedName>
        <fullName evidence="1">Uncharacterized protein</fullName>
    </submittedName>
</protein>
<name>A0A317EG28_9PROT</name>
<comment type="caution">
    <text evidence="1">The sequence shown here is derived from an EMBL/GenBank/DDBJ whole genome shotgun (WGS) entry which is preliminary data.</text>
</comment>
<dbReference type="EMBL" id="QGLE01000001">
    <property type="protein sequence ID" value="PWR25977.1"/>
    <property type="molecule type" value="Genomic_DNA"/>
</dbReference>
<dbReference type="AlphaFoldDB" id="A0A317EG28"/>
<evidence type="ECO:0000313" key="1">
    <source>
        <dbReference type="EMBL" id="PWR25977.1"/>
    </source>
</evidence>
<dbReference type="Proteomes" id="UP000245461">
    <property type="component" value="Unassembled WGS sequence"/>
</dbReference>
<sequence length="130" mass="13198">MLGQARMTCAANDLGRLSLFDRYGGELGSAAVEGCPRLFSPLPLDDAAGGAALIVAGDDQAISLLVALTPSGGMVLPVDNPGVVVRAAETDGEGRVLSITFARKAPQGEEVRTTCRLTDVAAALACIDGV</sequence>
<accession>A0A317EG28</accession>
<evidence type="ECO:0000313" key="2">
    <source>
        <dbReference type="Proteomes" id="UP000245461"/>
    </source>
</evidence>
<gene>
    <name evidence="1" type="ORF">DKG74_03250</name>
</gene>
<reference evidence="1 2" key="1">
    <citation type="submission" date="2018-05" db="EMBL/GenBank/DDBJ databases">
        <title>Zavarzinia sp. HR-AS.</title>
        <authorList>
            <person name="Lee Y."/>
            <person name="Jeon C.O."/>
        </authorList>
    </citation>
    <scope>NUCLEOTIDE SEQUENCE [LARGE SCALE GENOMIC DNA]</scope>
    <source>
        <strain evidence="1 2">HR-AS</strain>
    </source>
</reference>
<organism evidence="1 2">
    <name type="scientific">Zavarzinia aquatilis</name>
    <dbReference type="NCBI Taxonomy" id="2211142"/>
    <lineage>
        <taxon>Bacteria</taxon>
        <taxon>Pseudomonadati</taxon>
        <taxon>Pseudomonadota</taxon>
        <taxon>Alphaproteobacteria</taxon>
        <taxon>Rhodospirillales</taxon>
        <taxon>Zavarziniaceae</taxon>
        <taxon>Zavarzinia</taxon>
    </lineage>
</organism>
<keyword evidence="2" id="KW-1185">Reference proteome</keyword>